<dbReference type="GO" id="GO:0016787">
    <property type="term" value="F:hydrolase activity"/>
    <property type="evidence" value="ECO:0007669"/>
    <property type="project" value="UniProtKB-KW"/>
</dbReference>
<dbReference type="Pfam" id="PF00213">
    <property type="entry name" value="OSCP"/>
    <property type="match status" value="1"/>
</dbReference>
<sequence length="179" mass="20222">MAKLNERYANALIELSDENNSLSEDLQGAILVRDMLSDQDSQAFLTHPHIADSAKYNLFDSAFSGKISQHLMGFLSLMVKKNRESLILPALAEFINRANRRLGKIEARVVSAKPLKQEQLESIRKILSKKTNMQVEICTEHDPDVIGGFYILVDGKIFDGTVRTKLNVMKERLKRGGYQ</sequence>
<dbReference type="SUPFAM" id="SSF47928">
    <property type="entry name" value="N-terminal domain of the delta subunit of the F1F0-ATP synthase"/>
    <property type="match status" value="1"/>
</dbReference>
<evidence type="ECO:0000256" key="7">
    <source>
        <dbReference type="HAMAP-Rule" id="MF_01416"/>
    </source>
</evidence>
<dbReference type="Gene3D" id="1.10.520.20">
    <property type="entry name" value="N-terminal domain of the delta subunit of the F1F0-ATP synthase"/>
    <property type="match status" value="1"/>
</dbReference>
<dbReference type="RefSeq" id="WP_015010405.1">
    <property type="nucleotide sequence ID" value="NC_018704.1"/>
</dbReference>
<dbReference type="STRING" id="698758.AXY_16800"/>
<dbReference type="eggNOG" id="COG0712">
    <property type="taxonomic scope" value="Bacteria"/>
</dbReference>
<comment type="subcellular location">
    <subcellularLocation>
        <location evidence="7">Cell membrane</location>
        <topology evidence="7">Peripheral membrane protein</topology>
    </subcellularLocation>
    <subcellularLocation>
        <location evidence="1">Membrane</location>
    </subcellularLocation>
</comment>
<dbReference type="PRINTS" id="PR00125">
    <property type="entry name" value="ATPASEDELTA"/>
</dbReference>
<dbReference type="KEGG" id="axl:AXY_16800"/>
<evidence type="ECO:0000256" key="6">
    <source>
        <dbReference type="ARBA" id="ARBA00023310"/>
    </source>
</evidence>
<dbReference type="HOGENOM" id="CLU_085114_1_1_9"/>
<keyword evidence="5 7" id="KW-0472">Membrane</keyword>
<evidence type="ECO:0000256" key="5">
    <source>
        <dbReference type="ARBA" id="ARBA00023136"/>
    </source>
</evidence>
<evidence type="ECO:0000313" key="8">
    <source>
        <dbReference type="EMBL" id="BAM47812.1"/>
    </source>
</evidence>
<comment type="function">
    <text evidence="7">This protein is part of the stalk that links CF(0) to CF(1). It either transmits conformational changes from CF(0) to CF(1) or is implicated in proton conduction.</text>
</comment>
<dbReference type="NCBIfam" id="TIGR01145">
    <property type="entry name" value="ATP_synt_delta"/>
    <property type="match status" value="1"/>
</dbReference>
<dbReference type="PANTHER" id="PTHR11910">
    <property type="entry name" value="ATP SYNTHASE DELTA CHAIN"/>
    <property type="match status" value="1"/>
</dbReference>
<proteinExistence type="inferred from homology"/>
<keyword evidence="6 7" id="KW-0066">ATP synthesis</keyword>
<gene>
    <name evidence="7 8" type="primary">atpH</name>
    <name evidence="8" type="ordered locus">AXY_16800</name>
</gene>
<keyword evidence="4 7" id="KW-0406">Ion transport</keyword>
<keyword evidence="3 7" id="KW-0375">Hydrogen ion transport</keyword>
<keyword evidence="9" id="KW-1185">Reference proteome</keyword>
<keyword evidence="2 7" id="KW-0813">Transport</keyword>
<dbReference type="GO" id="GO:0045259">
    <property type="term" value="C:proton-transporting ATP synthase complex"/>
    <property type="evidence" value="ECO:0007669"/>
    <property type="project" value="UniProtKB-KW"/>
</dbReference>
<name>K0J3S1_AMPXN</name>
<reference evidence="8 9" key="1">
    <citation type="submission" date="2011-01" db="EMBL/GenBank/DDBJ databases">
        <title>Whole genome sequence of Amphibacillus xylinus NBRC 15112.</title>
        <authorList>
            <person name="Nakazawa H."/>
            <person name="Katano Y."/>
            <person name="Nakamura S."/>
            <person name="Sasagawa M."/>
            <person name="Fukada J."/>
            <person name="Arai T."/>
            <person name="Sasakura N."/>
            <person name="Mochizuki D."/>
            <person name="Hosoyama A."/>
            <person name="Harada K."/>
            <person name="Horikawa H."/>
            <person name="Kato Y."/>
            <person name="Harada T."/>
            <person name="Sasaki K."/>
            <person name="Sekiguchi M."/>
            <person name="Hodoyama M."/>
            <person name="Nishiko R."/>
            <person name="Narita H."/>
            <person name="Hanamaki A."/>
            <person name="Hata C."/>
            <person name="Konno Y."/>
            <person name="Niimura Y."/>
            <person name="Yamazaki S."/>
            <person name="Fujita N."/>
        </authorList>
    </citation>
    <scope>NUCLEOTIDE SEQUENCE [LARGE SCALE GENOMIC DNA]</scope>
    <source>
        <strain evidence="9">ATCC 51415 / DSM 6626 / JCM 7361 / LMG 17667 / NBRC 15112 / Ep01</strain>
    </source>
</reference>
<evidence type="ECO:0000256" key="4">
    <source>
        <dbReference type="ARBA" id="ARBA00023065"/>
    </source>
</evidence>
<evidence type="ECO:0000256" key="3">
    <source>
        <dbReference type="ARBA" id="ARBA00022781"/>
    </source>
</evidence>
<organism evidence="8 9">
    <name type="scientific">Amphibacillus xylanus (strain ATCC 51415 / DSM 6626 / JCM 7361 / LMG 17667 / NBRC 15112 / Ep01)</name>
    <dbReference type="NCBI Taxonomy" id="698758"/>
    <lineage>
        <taxon>Bacteria</taxon>
        <taxon>Bacillati</taxon>
        <taxon>Bacillota</taxon>
        <taxon>Bacilli</taxon>
        <taxon>Bacillales</taxon>
        <taxon>Bacillaceae</taxon>
        <taxon>Amphibacillus</taxon>
    </lineage>
</organism>
<protein>
    <recommendedName>
        <fullName evidence="7">ATP synthase subunit delta</fullName>
    </recommendedName>
    <alternativeName>
        <fullName evidence="7">ATP synthase F(1) sector subunit delta</fullName>
    </alternativeName>
    <alternativeName>
        <fullName evidence="7">F-type ATPase subunit delta</fullName>
        <shortName evidence="7">F-ATPase subunit delta</shortName>
    </alternativeName>
</protein>
<comment type="subunit">
    <text evidence="7">F-type ATPases have 2 components, F(1) - the catalytic core - and F(0) - the membrane proton channel. F(1) has five subunits: alpha(3), beta(3), gamma(1), delta(1), epsilon(1). F(0) has three main subunits: a(1), b(2) and c(10-14). The alpha and beta chains form an alternating ring which encloses part of the gamma chain. F(1) is attached to F(0) by a central stalk formed by the gamma and epsilon chains, while a peripheral stalk is formed by the delta and b chains.</text>
</comment>
<dbReference type="OrthoDB" id="9802471at2"/>
<evidence type="ECO:0000256" key="2">
    <source>
        <dbReference type="ARBA" id="ARBA00022448"/>
    </source>
</evidence>
<dbReference type="InterPro" id="IPR026015">
    <property type="entry name" value="ATP_synth_OSCP/delta_N_sf"/>
</dbReference>
<keyword evidence="7" id="KW-1003">Cell membrane</keyword>
<dbReference type="EMBL" id="AP012050">
    <property type="protein sequence ID" value="BAM47812.1"/>
    <property type="molecule type" value="Genomic_DNA"/>
</dbReference>
<evidence type="ECO:0000313" key="9">
    <source>
        <dbReference type="Proteomes" id="UP000006294"/>
    </source>
</evidence>
<dbReference type="InterPro" id="IPR000711">
    <property type="entry name" value="ATPase_OSCP/dsu"/>
</dbReference>
<comment type="similarity">
    <text evidence="7">Belongs to the ATPase delta chain family.</text>
</comment>
<dbReference type="GO" id="GO:0005886">
    <property type="term" value="C:plasma membrane"/>
    <property type="evidence" value="ECO:0007669"/>
    <property type="project" value="UniProtKB-SubCell"/>
</dbReference>
<evidence type="ECO:0000256" key="1">
    <source>
        <dbReference type="ARBA" id="ARBA00004370"/>
    </source>
</evidence>
<keyword evidence="7" id="KW-0139">CF(1)</keyword>
<keyword evidence="8" id="KW-0378">Hydrolase</keyword>
<dbReference type="Proteomes" id="UP000006294">
    <property type="component" value="Chromosome"/>
</dbReference>
<dbReference type="AlphaFoldDB" id="K0J3S1"/>
<dbReference type="HAMAP" id="MF_01416">
    <property type="entry name" value="ATP_synth_delta_bact"/>
    <property type="match status" value="1"/>
</dbReference>
<accession>K0J3S1</accession>
<dbReference type="GO" id="GO:0046933">
    <property type="term" value="F:proton-transporting ATP synthase activity, rotational mechanism"/>
    <property type="evidence" value="ECO:0007669"/>
    <property type="project" value="UniProtKB-UniRule"/>
</dbReference>
<comment type="function">
    <text evidence="7">F(1)F(0) ATP synthase produces ATP from ADP in the presence of a proton or sodium gradient. F-type ATPases consist of two structural domains, F(1) containing the extramembraneous catalytic core and F(0) containing the membrane proton channel, linked together by a central stalk and a peripheral stalk. During catalysis, ATP synthesis in the catalytic domain of F(1) is coupled via a rotary mechanism of the central stalk subunits to proton translocation.</text>
</comment>